<proteinExistence type="predicted"/>
<organism evidence="2 3">
    <name type="scientific">Kytococcus aerolatus</name>
    <dbReference type="NCBI Taxonomy" id="592308"/>
    <lineage>
        <taxon>Bacteria</taxon>
        <taxon>Bacillati</taxon>
        <taxon>Actinomycetota</taxon>
        <taxon>Actinomycetes</taxon>
        <taxon>Micrococcales</taxon>
        <taxon>Kytococcaceae</taxon>
        <taxon>Kytococcus</taxon>
    </lineage>
</organism>
<dbReference type="Proteomes" id="UP000198122">
    <property type="component" value="Unassembled WGS sequence"/>
</dbReference>
<dbReference type="AlphaFoldDB" id="A0A212U6J3"/>
<accession>A0A212U6J3</accession>
<dbReference type="PANTHER" id="PTHR33498">
    <property type="entry name" value="TRANSPOSASE FOR INSERTION SEQUENCE ELEMENT IS1557"/>
    <property type="match status" value="1"/>
</dbReference>
<evidence type="ECO:0000313" key="3">
    <source>
        <dbReference type="Proteomes" id="UP000198122"/>
    </source>
</evidence>
<feature type="domain" description="Transposase IS204/IS1001/IS1096/IS1165 DDE" evidence="1">
    <location>
        <begin position="179"/>
        <end position="434"/>
    </location>
</feature>
<dbReference type="InterPro" id="IPR002560">
    <property type="entry name" value="Transposase_DDE"/>
</dbReference>
<reference evidence="2 3" key="1">
    <citation type="submission" date="2017-06" db="EMBL/GenBank/DDBJ databases">
        <authorList>
            <person name="Kim H.J."/>
            <person name="Triplett B.A."/>
        </authorList>
    </citation>
    <scope>NUCLEOTIDE SEQUENCE [LARGE SCALE GENOMIC DNA]</scope>
    <source>
        <strain evidence="2 3">DSM 22179</strain>
    </source>
</reference>
<dbReference type="InterPro" id="IPR047951">
    <property type="entry name" value="Transpos_ISL3"/>
</dbReference>
<evidence type="ECO:0000313" key="2">
    <source>
        <dbReference type="EMBL" id="SNC73857.1"/>
    </source>
</evidence>
<keyword evidence="3" id="KW-1185">Reference proteome</keyword>
<gene>
    <name evidence="2" type="ORF">SAMN05445756_2180</name>
</gene>
<sequence length="450" mass="50819">MEVLTLPIQEDLDVPDATFATPDVTTFCRLDELGLVVVGQQVEPDRAVLLCRVEEDDAARWCRRCGCEGRARDTVTRELAHEPLGWRPTTLLLTVRRYKCTGCGHVWRQDTTRAAEPRAKLSRTALRWALVGLVCQHLTVARLAETLAVSWDTANAAVLAEGQRLLLDDPTRFDDVKVIGVDEHVWRHTHRGDKFVTVVIDLTPVRDKTGPSRLLAMVEGRSKEVFKTWLAARPKAWRDGLEVVAMDGFTGFKTATTEELPQAVAVMDPFHVVRLAGDALDRCRRRVQQELHGHRGRKDDPLYSARRTLHTGADLLTDRQHERLGKLFTGDRHVQVECTWGIYQRMISAYRDPNRVTGRVEMSSVIDALADGVPRPLVELRKLGRTLARRVCDVLAYFERPRTSNGPTEAVNGRLEHLRGLALGFRNLTHYIARALLEAGGFRPRLHPRL</sequence>
<dbReference type="Pfam" id="PF01610">
    <property type="entry name" value="DDE_Tnp_ISL3"/>
    <property type="match status" value="1"/>
</dbReference>
<protein>
    <submittedName>
        <fullName evidence="2">Transposase</fullName>
    </submittedName>
</protein>
<dbReference type="NCBIfam" id="NF033550">
    <property type="entry name" value="transpos_ISL3"/>
    <property type="match status" value="1"/>
</dbReference>
<dbReference type="EMBL" id="FYEZ01000003">
    <property type="protein sequence ID" value="SNC73857.1"/>
    <property type="molecule type" value="Genomic_DNA"/>
</dbReference>
<dbReference type="PANTHER" id="PTHR33498:SF1">
    <property type="entry name" value="TRANSPOSASE FOR INSERTION SEQUENCE ELEMENT IS1557"/>
    <property type="match status" value="1"/>
</dbReference>
<name>A0A212U6J3_9MICO</name>
<evidence type="ECO:0000259" key="1">
    <source>
        <dbReference type="Pfam" id="PF01610"/>
    </source>
</evidence>